<keyword evidence="6" id="KW-1185">Reference proteome</keyword>
<dbReference type="GO" id="GO:0010333">
    <property type="term" value="F:terpene synthase activity"/>
    <property type="evidence" value="ECO:0007669"/>
    <property type="project" value="InterPro"/>
</dbReference>
<reference evidence="5 6" key="1">
    <citation type="journal article" date="2008" name="Nat. Biotechnol.">
        <title>Genome sequencing and analysis of the biomass-degrading fungus Trichoderma reesei (syn. Hypocrea jecorina).</title>
        <authorList>
            <person name="Martinez D."/>
            <person name="Berka R.M."/>
            <person name="Henrissat B."/>
            <person name="Saloheimo M."/>
            <person name="Arvas M."/>
            <person name="Baker S.E."/>
            <person name="Chapman J."/>
            <person name="Chertkov O."/>
            <person name="Coutinho P.M."/>
            <person name="Cullen D."/>
            <person name="Danchin E.G."/>
            <person name="Grigoriev I.V."/>
            <person name="Harris P."/>
            <person name="Jackson M."/>
            <person name="Kubicek C.P."/>
            <person name="Han C.S."/>
            <person name="Ho I."/>
            <person name="Larrondo L.F."/>
            <person name="de Leon A.L."/>
            <person name="Magnuson J.K."/>
            <person name="Merino S."/>
            <person name="Misra M."/>
            <person name="Nelson B."/>
            <person name="Putnam N."/>
            <person name="Robbertse B."/>
            <person name="Salamov A.A."/>
            <person name="Schmoll M."/>
            <person name="Terry A."/>
            <person name="Thayer N."/>
            <person name="Westerholm-Parvinen A."/>
            <person name="Schoch C.L."/>
            <person name="Yao J."/>
            <person name="Barabote R."/>
            <person name="Nelson M.A."/>
            <person name="Detter C."/>
            <person name="Bruce D."/>
            <person name="Kuske C.R."/>
            <person name="Xie G."/>
            <person name="Richardson P."/>
            <person name="Rokhsar D.S."/>
            <person name="Lucas S.M."/>
            <person name="Rubin E.M."/>
            <person name="Dunn-Coleman N."/>
            <person name="Ward M."/>
            <person name="Brettin T.S."/>
        </authorList>
    </citation>
    <scope>NUCLEOTIDE SEQUENCE [LARGE SCALE GENOMIC DNA]</scope>
    <source>
        <strain evidence="5 6">QM6a</strain>
    </source>
</reference>
<dbReference type="HOGENOM" id="CLU_042538_0_1_1"/>
<dbReference type="Gene3D" id="1.10.600.10">
    <property type="entry name" value="Farnesyl Diphosphate Synthase"/>
    <property type="match status" value="1"/>
</dbReference>
<gene>
    <name evidence="5" type="ORF">TRIREDRAFT_68401</name>
</gene>
<dbReference type="Pfam" id="PF19086">
    <property type="entry name" value="Terpene_syn_C_2"/>
    <property type="match status" value="1"/>
</dbReference>
<dbReference type="GeneID" id="18487703"/>
<organism evidence="6">
    <name type="scientific">Hypocrea jecorina (strain QM6a)</name>
    <name type="common">Trichoderma reesei</name>
    <dbReference type="NCBI Taxonomy" id="431241"/>
    <lineage>
        <taxon>Eukaryota</taxon>
        <taxon>Fungi</taxon>
        <taxon>Dikarya</taxon>
        <taxon>Ascomycota</taxon>
        <taxon>Pezizomycotina</taxon>
        <taxon>Sordariomycetes</taxon>
        <taxon>Hypocreomycetidae</taxon>
        <taxon>Hypocreales</taxon>
        <taxon>Hypocreaceae</taxon>
        <taxon>Trichoderma</taxon>
    </lineage>
</organism>
<proteinExistence type="inferred from homology"/>
<dbReference type="EMBL" id="GL985079">
    <property type="protein sequence ID" value="EGR45482.1"/>
    <property type="molecule type" value="Genomic_DNA"/>
</dbReference>
<dbReference type="Proteomes" id="UP000008984">
    <property type="component" value="Unassembled WGS sequence"/>
</dbReference>
<accession>G0RTR9</accession>
<dbReference type="InterPro" id="IPR008949">
    <property type="entry name" value="Isoprenoid_synthase_dom_sf"/>
</dbReference>
<dbReference type="GO" id="GO:0046872">
    <property type="term" value="F:metal ion binding"/>
    <property type="evidence" value="ECO:0007669"/>
    <property type="project" value="UniProtKB-KW"/>
</dbReference>
<dbReference type="AlphaFoldDB" id="G0RTR9"/>
<evidence type="ECO:0000256" key="2">
    <source>
        <dbReference type="ARBA" id="ARBA00006333"/>
    </source>
</evidence>
<sequence>MSTLTVLEPTLRLDAPTVKLQSPKQADRQLQVVIPDLFSSIMAVEPTINPHYKDVKAEADAWFKSLLQLKGKAEATFNKTDFGFAAAVWAPSADKDRFRTAVDWANWIFYFDDQFDEGHLANDPAAAQAEIDSILAILDDKPTLAQTDKPLIYAFQSIWDRIKAVCRPLLRERWKDAHKKYVEGLIYQTQRTKLGSAASASVDEYMSYRRETIGVILAIRLVEYAENIKLSQAQMDHPALQLCTRTIVDLVILSNDILSYKKEELNDAGNNLVTILKAQNLSDQEAMDKIGRMLDACYESWYNAMDELPVWGAGIDQEVRRYLVVCRNVGLGNLHWR</sequence>
<evidence type="ECO:0000313" key="5">
    <source>
        <dbReference type="EMBL" id="EGR45482.1"/>
    </source>
</evidence>
<dbReference type="PANTHER" id="PTHR35201">
    <property type="entry name" value="TERPENE SYNTHASE"/>
    <property type="match status" value="1"/>
</dbReference>
<keyword evidence="4" id="KW-0456">Lyase</keyword>
<evidence type="ECO:0000256" key="1">
    <source>
        <dbReference type="ARBA" id="ARBA00001946"/>
    </source>
</evidence>
<dbReference type="RefSeq" id="XP_006968669.1">
    <property type="nucleotide sequence ID" value="XM_006968607.1"/>
</dbReference>
<dbReference type="PANTHER" id="PTHR35201:SF4">
    <property type="entry name" value="BETA-PINACENE SYNTHASE-RELATED"/>
    <property type="match status" value="1"/>
</dbReference>
<dbReference type="OrthoDB" id="2861623at2759"/>
<dbReference type="GO" id="GO:0008299">
    <property type="term" value="P:isoprenoid biosynthetic process"/>
    <property type="evidence" value="ECO:0007669"/>
    <property type="project" value="UniProtKB-ARBA"/>
</dbReference>
<dbReference type="VEuPathDB" id="FungiDB:TRIREDRAFT_68401"/>
<dbReference type="eggNOG" id="ENOG502S2X0">
    <property type="taxonomic scope" value="Eukaryota"/>
</dbReference>
<evidence type="ECO:0000256" key="3">
    <source>
        <dbReference type="ARBA" id="ARBA00022842"/>
    </source>
</evidence>
<dbReference type="EC" id="4.2.3.-" evidence="4"/>
<name>G0RTR9_HYPJQ</name>
<protein>
    <recommendedName>
        <fullName evidence="4">Terpene synthase</fullName>
        <ecNumber evidence="4">4.2.3.-</ecNumber>
    </recommendedName>
</protein>
<comment type="similarity">
    <text evidence="2 4">Belongs to the terpene synthase family.</text>
</comment>
<dbReference type="InterPro" id="IPR034686">
    <property type="entry name" value="Terpene_cyclase-like_2"/>
</dbReference>
<keyword evidence="3 4" id="KW-0460">Magnesium</keyword>
<comment type="cofactor">
    <cofactor evidence="1 4">
        <name>Mg(2+)</name>
        <dbReference type="ChEBI" id="CHEBI:18420"/>
    </cofactor>
</comment>
<evidence type="ECO:0000313" key="6">
    <source>
        <dbReference type="Proteomes" id="UP000008984"/>
    </source>
</evidence>
<evidence type="ECO:0000256" key="4">
    <source>
        <dbReference type="RuleBase" id="RU366034"/>
    </source>
</evidence>
<dbReference type="KEGG" id="tre:TRIREDRAFT_68401"/>
<dbReference type="SUPFAM" id="SSF48576">
    <property type="entry name" value="Terpenoid synthases"/>
    <property type="match status" value="1"/>
</dbReference>
<keyword evidence="4" id="KW-0479">Metal-binding</keyword>